<comment type="caution">
    <text evidence="3">The sequence shown here is derived from an EMBL/GenBank/DDBJ whole genome shotgun (WGS) entry which is preliminary data.</text>
</comment>
<dbReference type="Proteomes" id="UP000319897">
    <property type="component" value="Unassembled WGS sequence"/>
</dbReference>
<dbReference type="PANTHER" id="PTHR43283:SF7">
    <property type="entry name" value="BETA-LACTAMASE-RELATED DOMAIN-CONTAINING PROTEIN"/>
    <property type="match status" value="1"/>
</dbReference>
<dbReference type="EMBL" id="VFSU01000017">
    <property type="protein sequence ID" value="TPE62672.1"/>
    <property type="molecule type" value="Genomic_DNA"/>
</dbReference>
<keyword evidence="1" id="KW-0732">Signal</keyword>
<dbReference type="InterPro" id="IPR001466">
    <property type="entry name" value="Beta-lactam-related"/>
</dbReference>
<gene>
    <name evidence="3" type="ORF">FJQ54_05665</name>
</gene>
<reference evidence="3 4" key="1">
    <citation type="submission" date="2019-06" db="EMBL/GenBank/DDBJ databases">
        <authorList>
            <person name="Lee I."/>
            <person name="Jang G.I."/>
            <person name="Hwang C.Y."/>
        </authorList>
    </citation>
    <scope>NUCLEOTIDE SEQUENCE [LARGE SCALE GENOMIC DNA]</scope>
    <source>
        <strain evidence="3 4">PAMC 28131</strain>
    </source>
</reference>
<dbReference type="Pfam" id="PF00144">
    <property type="entry name" value="Beta-lactamase"/>
    <property type="match status" value="1"/>
</dbReference>
<evidence type="ECO:0000313" key="3">
    <source>
        <dbReference type="EMBL" id="TPE62672.1"/>
    </source>
</evidence>
<dbReference type="AlphaFoldDB" id="A0A501XPP1"/>
<name>A0A501XPP1_9SPHN</name>
<dbReference type="SUPFAM" id="SSF56601">
    <property type="entry name" value="beta-lactamase/transpeptidase-like"/>
    <property type="match status" value="1"/>
</dbReference>
<accession>A0A501XPP1</accession>
<evidence type="ECO:0000259" key="2">
    <source>
        <dbReference type="Pfam" id="PF00144"/>
    </source>
</evidence>
<dbReference type="GO" id="GO:0016787">
    <property type="term" value="F:hydrolase activity"/>
    <property type="evidence" value="ECO:0007669"/>
    <property type="project" value="UniProtKB-KW"/>
</dbReference>
<dbReference type="InterPro" id="IPR012338">
    <property type="entry name" value="Beta-lactam/transpept-like"/>
</dbReference>
<evidence type="ECO:0000313" key="4">
    <source>
        <dbReference type="Proteomes" id="UP000319897"/>
    </source>
</evidence>
<proteinExistence type="predicted"/>
<evidence type="ECO:0000256" key="1">
    <source>
        <dbReference type="SAM" id="SignalP"/>
    </source>
</evidence>
<dbReference type="InterPro" id="IPR050789">
    <property type="entry name" value="Diverse_Enzym_Activities"/>
</dbReference>
<keyword evidence="4" id="KW-1185">Reference proteome</keyword>
<dbReference type="PANTHER" id="PTHR43283">
    <property type="entry name" value="BETA-LACTAMASE-RELATED"/>
    <property type="match status" value="1"/>
</dbReference>
<feature type="signal peptide" evidence="1">
    <location>
        <begin position="1"/>
        <end position="33"/>
    </location>
</feature>
<organism evidence="3 4">
    <name type="scientific">Sandaracinobacter neustonicus</name>
    <dbReference type="NCBI Taxonomy" id="1715348"/>
    <lineage>
        <taxon>Bacteria</taxon>
        <taxon>Pseudomonadati</taxon>
        <taxon>Pseudomonadota</taxon>
        <taxon>Alphaproteobacteria</taxon>
        <taxon>Sphingomonadales</taxon>
        <taxon>Sphingosinicellaceae</taxon>
        <taxon>Sandaracinobacter</taxon>
    </lineage>
</organism>
<feature type="chain" id="PRO_5021335895" evidence="1">
    <location>
        <begin position="34"/>
        <end position="480"/>
    </location>
</feature>
<keyword evidence="3" id="KW-0378">Hydrolase</keyword>
<sequence>MQGGGWNRPRARSRRMPMRLLPLLAVFTMAPLAACGQVEEAVDSAPVAAGLVARTLCTAIFVQGRPEEDVRPYELGPSLSPQLEMFKAEVDREKGEVTAGPGGMNFMTAGHTPGLGCAVARPGEGAGQPVKLTPDPRPWPQGDSLSAKPPAIPDAKGLDLAIADAFRPGSYGNPAVDPVTRSIVIIHQGKLLRAVSARGFTNLTPQYSASMAKTVSAALVGILAAEGKLTAADTDLLPEWRKNSADPRRAISIDNLLNMESGLDFNEDYGPGGDPARMLYAENSAALFAAAKPRRDAPGSRWYYSSGDTNILMRVARLKSGLPDDAWDRFPRTALFEPMNLRTALFEQDANGDFIGSTFLFMGALDWARFGLMLADGGQFEGKQIVPADWVARMSTPTALSEGRYSTQTWFRGGVPGQKARTLELAGFAGQYVTIVPETRTVIVRLGFQPDRSAWDQQRFLERVFKSLGVTAPAENRKTD</sequence>
<dbReference type="Gene3D" id="3.40.710.10">
    <property type="entry name" value="DD-peptidase/beta-lactamase superfamily"/>
    <property type="match status" value="1"/>
</dbReference>
<feature type="domain" description="Beta-lactamase-related" evidence="2">
    <location>
        <begin position="183"/>
        <end position="446"/>
    </location>
</feature>
<dbReference type="OrthoDB" id="9814204at2"/>
<protein>
    <submittedName>
        <fullName evidence="3">Serine hydrolase</fullName>
    </submittedName>
</protein>